<evidence type="ECO:0000256" key="1">
    <source>
        <dbReference type="SAM" id="Phobius"/>
    </source>
</evidence>
<gene>
    <name evidence="2" type="ORF">VTL71DRAFT_3497</name>
</gene>
<dbReference type="EMBL" id="JAZHXI010000012">
    <property type="protein sequence ID" value="KAL2065827.1"/>
    <property type="molecule type" value="Genomic_DNA"/>
</dbReference>
<organism evidence="2 3">
    <name type="scientific">Oculimacula yallundae</name>
    <dbReference type="NCBI Taxonomy" id="86028"/>
    <lineage>
        <taxon>Eukaryota</taxon>
        <taxon>Fungi</taxon>
        <taxon>Dikarya</taxon>
        <taxon>Ascomycota</taxon>
        <taxon>Pezizomycotina</taxon>
        <taxon>Leotiomycetes</taxon>
        <taxon>Helotiales</taxon>
        <taxon>Ploettnerulaceae</taxon>
        <taxon>Oculimacula</taxon>
    </lineage>
</organism>
<keyword evidence="3" id="KW-1185">Reference proteome</keyword>
<protein>
    <submittedName>
        <fullName evidence="2">Uncharacterized protein</fullName>
    </submittedName>
</protein>
<keyword evidence="1" id="KW-0472">Membrane</keyword>
<keyword evidence="1" id="KW-1133">Transmembrane helix</keyword>
<name>A0ABR4C7B9_9HELO</name>
<evidence type="ECO:0000313" key="2">
    <source>
        <dbReference type="EMBL" id="KAL2065827.1"/>
    </source>
</evidence>
<feature type="transmembrane region" description="Helical" evidence="1">
    <location>
        <begin position="101"/>
        <end position="122"/>
    </location>
</feature>
<proteinExistence type="predicted"/>
<dbReference type="Proteomes" id="UP001595075">
    <property type="component" value="Unassembled WGS sequence"/>
</dbReference>
<evidence type="ECO:0000313" key="3">
    <source>
        <dbReference type="Proteomes" id="UP001595075"/>
    </source>
</evidence>
<comment type="caution">
    <text evidence="2">The sequence shown here is derived from an EMBL/GenBank/DDBJ whole genome shotgun (WGS) entry which is preliminary data.</text>
</comment>
<reference evidence="2 3" key="1">
    <citation type="journal article" date="2024" name="Commun. Biol.">
        <title>Comparative genomic analysis of thermophilic fungi reveals convergent evolutionary adaptations and gene losses.</title>
        <authorList>
            <person name="Steindorff A.S."/>
            <person name="Aguilar-Pontes M.V."/>
            <person name="Robinson A.J."/>
            <person name="Andreopoulos B."/>
            <person name="LaButti K."/>
            <person name="Kuo A."/>
            <person name="Mondo S."/>
            <person name="Riley R."/>
            <person name="Otillar R."/>
            <person name="Haridas S."/>
            <person name="Lipzen A."/>
            <person name="Grimwood J."/>
            <person name="Schmutz J."/>
            <person name="Clum A."/>
            <person name="Reid I.D."/>
            <person name="Moisan M.C."/>
            <person name="Butler G."/>
            <person name="Nguyen T.T.M."/>
            <person name="Dewar K."/>
            <person name="Conant G."/>
            <person name="Drula E."/>
            <person name="Henrissat B."/>
            <person name="Hansel C."/>
            <person name="Singer S."/>
            <person name="Hutchinson M.I."/>
            <person name="de Vries R.P."/>
            <person name="Natvig D.O."/>
            <person name="Powell A.J."/>
            <person name="Tsang A."/>
            <person name="Grigoriev I.V."/>
        </authorList>
    </citation>
    <scope>NUCLEOTIDE SEQUENCE [LARGE SCALE GENOMIC DNA]</scope>
    <source>
        <strain evidence="2 3">CBS 494.80</strain>
    </source>
</reference>
<accession>A0ABR4C7B9</accession>
<keyword evidence="1" id="KW-0812">Transmembrane</keyword>
<sequence length="231" mass="24972">MSTSRYLCLPHIHDHESSMGYRDGHPIVATSRTSSREKTFGKQRSRRDICAKLTNCAGNAISTAAAWYGIAAQATVDNCNGIAGAVNQYLTNDDYGAVRTIFVGAVIGFAITIVSTPIQYYINAKLEARTGNSNNHNDACGERIPSVFANNAANAIYEFCVSIQHEKHQEATTNFDVLDMTSASANGGGGFGGRAKLFISEQAATWGPTCADHGITWRAKLRRWAETWVGS</sequence>